<evidence type="ECO:0000256" key="1">
    <source>
        <dbReference type="SAM" id="Phobius"/>
    </source>
</evidence>
<evidence type="ECO:0000313" key="3">
    <source>
        <dbReference type="Proteomes" id="UP000242700"/>
    </source>
</evidence>
<feature type="transmembrane region" description="Helical" evidence="1">
    <location>
        <begin position="6"/>
        <end position="22"/>
    </location>
</feature>
<keyword evidence="1" id="KW-0812">Transmembrane</keyword>
<gene>
    <name evidence="2" type="ORF">SAMN05216187_1271</name>
</gene>
<evidence type="ECO:0000313" key="2">
    <source>
        <dbReference type="EMBL" id="SDK80994.1"/>
    </source>
</evidence>
<dbReference type="EMBL" id="FNFI01000027">
    <property type="protein sequence ID" value="SDK80994.1"/>
    <property type="molecule type" value="Genomic_DNA"/>
</dbReference>
<accession>A0A1G9EXW2</accession>
<organism evidence="2 3">
    <name type="scientific">Jeotgalicoccus aerolatus</name>
    <dbReference type="NCBI Taxonomy" id="709510"/>
    <lineage>
        <taxon>Bacteria</taxon>
        <taxon>Bacillati</taxon>
        <taxon>Bacillota</taxon>
        <taxon>Bacilli</taxon>
        <taxon>Bacillales</taxon>
        <taxon>Staphylococcaceae</taxon>
        <taxon>Jeotgalicoccus</taxon>
    </lineage>
</organism>
<sequence>MNDIFIQLFIPIIPSLIANVLYDKYKIKKNKLPKQ</sequence>
<protein>
    <recommendedName>
        <fullName evidence="4">Type I toxin-antitoxin system Fst family toxin</fullName>
    </recommendedName>
</protein>
<dbReference type="Proteomes" id="UP000242700">
    <property type="component" value="Unassembled WGS sequence"/>
</dbReference>
<keyword evidence="1" id="KW-0472">Membrane</keyword>
<name>A0A1G9EXW2_9STAP</name>
<reference evidence="3" key="1">
    <citation type="submission" date="2016-10" db="EMBL/GenBank/DDBJ databases">
        <authorList>
            <person name="Varghese N."/>
            <person name="Submissions S."/>
        </authorList>
    </citation>
    <scope>NUCLEOTIDE SEQUENCE [LARGE SCALE GENOMIC DNA]</scope>
    <source>
        <strain evidence="3">CGMCC 1.8911</strain>
    </source>
</reference>
<keyword evidence="1" id="KW-1133">Transmembrane helix</keyword>
<dbReference type="AlphaFoldDB" id="A0A1G9EXW2"/>
<evidence type="ECO:0008006" key="4">
    <source>
        <dbReference type="Google" id="ProtNLM"/>
    </source>
</evidence>
<proteinExistence type="predicted"/>